<dbReference type="InterPro" id="IPR036291">
    <property type="entry name" value="NAD(P)-bd_dom_sf"/>
</dbReference>
<dbReference type="EMBL" id="KX264250">
    <property type="protein sequence ID" value="ANM86345.1"/>
    <property type="molecule type" value="Genomic_DNA"/>
</dbReference>
<accession>A0A1Z1C439</accession>
<protein>
    <submittedName>
        <fullName evidence="5 6">PKS-like protein</fullName>
    </submittedName>
</protein>
<name>A0A1Z1C439_CLAUC</name>
<dbReference type="AlphaFoldDB" id="A0A1Z1C439"/>
<dbReference type="PROSITE" id="PS00012">
    <property type="entry name" value="PHOSPHOPANTETHEINE"/>
    <property type="match status" value="1"/>
</dbReference>
<evidence type="ECO:0000259" key="4">
    <source>
        <dbReference type="Pfam" id="PF07993"/>
    </source>
</evidence>
<evidence type="ECO:0000313" key="5">
    <source>
        <dbReference type="EMBL" id="ANM86345.1"/>
    </source>
</evidence>
<sequence>MAFIHNIVGQRAQTEPERFYAEYPISAVSYEYGYRKTSYTNSKDNGVESITGDLNHDNVSRYIKKSILSVTGWNTLDDKKDFFTLGMDSSHSLMIVRRIKQGLAVPNIAPSTIYANPSVCALTNAILRLLEEKDLLTANPSLGHIFCLNRKLDSSSYQVEKNKSLGLSFPLGPARVTFVTTNLPESGLGLHEKMLENLRSSVTLVIHNAWPVKFKLSLQTFRPQFEALVNLIDFIATASLAPHLLLISSFSSVMSHRSDFTGIPEQVIYAEARPGPNGYAESNYVAELLLDYAATEVGALPYSLGATFGRIDWVPVDILAGILMEIALSDFQGSEYKGHLAHTDNFGMARNHSRVYHPLHSHPMRWKAVVREGVYHTSDSSQSWAEENLEASLLVNPAAKLLDFFEEVLGSQDQKHNVFEIEKTLKVGPKLRSIPQFKFEWMQKWIGE</sequence>
<dbReference type="Gene3D" id="3.40.50.720">
    <property type="entry name" value="NAD(P)-binding Rossmann-like Domain"/>
    <property type="match status" value="1"/>
</dbReference>
<dbReference type="Gene3D" id="1.10.1200.10">
    <property type="entry name" value="ACP-like"/>
    <property type="match status" value="1"/>
</dbReference>
<evidence type="ECO:0000313" key="6">
    <source>
        <dbReference type="EMBL" id="AUW31221.1"/>
    </source>
</evidence>
<dbReference type="InterPro" id="IPR051414">
    <property type="entry name" value="Adenylate-forming_Reductase"/>
</dbReference>
<dbReference type="InterPro" id="IPR036736">
    <property type="entry name" value="ACP-like_sf"/>
</dbReference>
<dbReference type="InterPro" id="IPR006162">
    <property type="entry name" value="Ppantetheine_attach_site"/>
</dbReference>
<dbReference type="PANTHER" id="PTHR43439">
    <property type="entry name" value="PHENYLACETATE-COENZYME A LIGASE"/>
    <property type="match status" value="1"/>
</dbReference>
<organism evidence="5">
    <name type="scientific">Cladonia uncialis subsp. uncialis</name>
    <dbReference type="NCBI Taxonomy" id="180999"/>
    <lineage>
        <taxon>Eukaryota</taxon>
        <taxon>Fungi</taxon>
        <taxon>Dikarya</taxon>
        <taxon>Ascomycota</taxon>
        <taxon>Pezizomycotina</taxon>
        <taxon>Lecanoromycetes</taxon>
        <taxon>OSLEUM clade</taxon>
        <taxon>Lecanoromycetidae</taxon>
        <taxon>Lecanorales</taxon>
        <taxon>Lecanorineae</taxon>
        <taxon>Cladoniaceae</taxon>
        <taxon>Cladonia</taxon>
    </lineage>
</organism>
<dbReference type="SUPFAM" id="SSF51735">
    <property type="entry name" value="NAD(P)-binding Rossmann-fold domains"/>
    <property type="match status" value="1"/>
</dbReference>
<feature type="domain" description="Carrier" evidence="3">
    <location>
        <begin position="62"/>
        <end position="125"/>
    </location>
</feature>
<keyword evidence="2" id="KW-0597">Phosphoprotein</keyword>
<dbReference type="Pfam" id="PF07993">
    <property type="entry name" value="NAD_binding_4"/>
    <property type="match status" value="1"/>
</dbReference>
<evidence type="ECO:0000256" key="2">
    <source>
        <dbReference type="ARBA" id="ARBA00022553"/>
    </source>
</evidence>
<evidence type="ECO:0000259" key="3">
    <source>
        <dbReference type="Pfam" id="PF00550"/>
    </source>
</evidence>
<dbReference type="EMBL" id="MG777498">
    <property type="protein sequence ID" value="AUW31221.1"/>
    <property type="molecule type" value="Genomic_DNA"/>
</dbReference>
<keyword evidence="1" id="KW-0596">Phosphopantetheine</keyword>
<dbReference type="SUPFAM" id="SSF47336">
    <property type="entry name" value="ACP-like"/>
    <property type="match status" value="1"/>
</dbReference>
<evidence type="ECO:0000256" key="1">
    <source>
        <dbReference type="ARBA" id="ARBA00022450"/>
    </source>
</evidence>
<dbReference type="InterPro" id="IPR009081">
    <property type="entry name" value="PP-bd_ACP"/>
</dbReference>
<proteinExistence type="predicted"/>
<feature type="domain" description="Thioester reductase (TE)" evidence="4">
    <location>
        <begin position="133"/>
        <end position="295"/>
    </location>
</feature>
<reference evidence="6" key="2">
    <citation type="submission" date="2017-12" db="EMBL/GenBank/DDBJ databases">
        <title>Genome Sequencing Reveals a Rich Biosynthetic Potential.</title>
        <authorList>
            <person name="Bertrand R.L."/>
            <person name="Abdel-Hameed M.E."/>
            <person name="Sorensen J.L."/>
        </authorList>
    </citation>
    <scope>NUCLEOTIDE SEQUENCE</scope>
</reference>
<dbReference type="PANTHER" id="PTHR43439:SF2">
    <property type="entry name" value="ENZYME, PUTATIVE (JCVI)-RELATED"/>
    <property type="match status" value="1"/>
</dbReference>
<reference evidence="5" key="1">
    <citation type="submission" date="2016-05" db="EMBL/GenBank/DDBJ databases">
        <title>Lichen genome sequencing reveals its rich biosynthetic potential.</title>
        <authorList>
            <person name="Bertrand R.L."/>
            <person name="Abdel-Hameed M."/>
            <person name="Sorensen J.L."/>
        </authorList>
    </citation>
    <scope>NUCLEOTIDE SEQUENCE</scope>
</reference>
<dbReference type="InterPro" id="IPR013120">
    <property type="entry name" value="FAR_NAD-bd"/>
</dbReference>
<dbReference type="Pfam" id="PF00550">
    <property type="entry name" value="PP-binding"/>
    <property type="match status" value="1"/>
</dbReference>